<evidence type="ECO:0000256" key="1">
    <source>
        <dbReference type="ARBA" id="ARBA00000085"/>
    </source>
</evidence>
<dbReference type="PANTHER" id="PTHR43047">
    <property type="entry name" value="TWO-COMPONENT HISTIDINE PROTEIN KINASE"/>
    <property type="match status" value="1"/>
</dbReference>
<dbReference type="PANTHER" id="PTHR43047:SF72">
    <property type="entry name" value="OSMOSENSING HISTIDINE PROTEIN KINASE SLN1"/>
    <property type="match status" value="1"/>
</dbReference>
<dbReference type="Pfam" id="PF00072">
    <property type="entry name" value="Response_reg"/>
    <property type="match status" value="1"/>
</dbReference>
<dbReference type="Gene3D" id="1.10.287.130">
    <property type="match status" value="1"/>
</dbReference>
<dbReference type="Proteomes" id="UP000553343">
    <property type="component" value="Unassembled WGS sequence"/>
</dbReference>
<dbReference type="RefSeq" id="WP_178366601.1">
    <property type="nucleotide sequence ID" value="NZ_JACADJ010000026.1"/>
</dbReference>
<dbReference type="InterPro" id="IPR000014">
    <property type="entry name" value="PAS"/>
</dbReference>
<dbReference type="Gene3D" id="3.30.565.10">
    <property type="entry name" value="Histidine kinase-like ATPase, C-terminal domain"/>
    <property type="match status" value="1"/>
</dbReference>
<dbReference type="FunFam" id="3.30.565.10:FF:000010">
    <property type="entry name" value="Sensor histidine kinase RcsC"/>
    <property type="match status" value="1"/>
</dbReference>
<dbReference type="Pfam" id="PF08447">
    <property type="entry name" value="PAS_3"/>
    <property type="match status" value="1"/>
</dbReference>
<dbReference type="GO" id="GO:0005886">
    <property type="term" value="C:plasma membrane"/>
    <property type="evidence" value="ECO:0007669"/>
    <property type="project" value="TreeGrafter"/>
</dbReference>
<dbReference type="SMART" id="SM00448">
    <property type="entry name" value="REC"/>
    <property type="match status" value="1"/>
</dbReference>
<evidence type="ECO:0000256" key="3">
    <source>
        <dbReference type="ARBA" id="ARBA00022553"/>
    </source>
</evidence>
<dbReference type="InterPro" id="IPR004358">
    <property type="entry name" value="Sig_transdc_His_kin-like_C"/>
</dbReference>
<dbReference type="GO" id="GO:0009927">
    <property type="term" value="F:histidine phosphotransfer kinase activity"/>
    <property type="evidence" value="ECO:0007669"/>
    <property type="project" value="TreeGrafter"/>
</dbReference>
<dbReference type="NCBIfam" id="TIGR00229">
    <property type="entry name" value="sensory_box"/>
    <property type="match status" value="1"/>
</dbReference>
<dbReference type="SMART" id="SM00091">
    <property type="entry name" value="PAS"/>
    <property type="match status" value="1"/>
</dbReference>
<dbReference type="InterPro" id="IPR013655">
    <property type="entry name" value="PAS_fold_3"/>
</dbReference>
<dbReference type="CDD" id="cd17546">
    <property type="entry name" value="REC_hyHK_CKI1_RcsC-like"/>
    <property type="match status" value="1"/>
</dbReference>
<dbReference type="Gene3D" id="3.40.50.2300">
    <property type="match status" value="1"/>
</dbReference>
<evidence type="ECO:0000259" key="7">
    <source>
        <dbReference type="PROSITE" id="PS50109"/>
    </source>
</evidence>
<dbReference type="PROSITE" id="PS50109">
    <property type="entry name" value="HIS_KIN"/>
    <property type="match status" value="1"/>
</dbReference>
<dbReference type="SMART" id="SM00387">
    <property type="entry name" value="HATPase_c"/>
    <property type="match status" value="1"/>
</dbReference>
<evidence type="ECO:0000256" key="4">
    <source>
        <dbReference type="ARBA" id="ARBA00022679"/>
    </source>
</evidence>
<dbReference type="SMART" id="SM00388">
    <property type="entry name" value="HisKA"/>
    <property type="match status" value="1"/>
</dbReference>
<evidence type="ECO:0000256" key="2">
    <source>
        <dbReference type="ARBA" id="ARBA00012438"/>
    </source>
</evidence>
<dbReference type="EC" id="2.7.13.3" evidence="2"/>
<dbReference type="AlphaFoldDB" id="A0A850SUV4"/>
<gene>
    <name evidence="10" type="ORF">HXW94_09125</name>
</gene>
<protein>
    <recommendedName>
        <fullName evidence="2">histidine kinase</fullName>
        <ecNumber evidence="2">2.7.13.3</ecNumber>
    </recommendedName>
</protein>
<dbReference type="InterPro" id="IPR001789">
    <property type="entry name" value="Sig_transdc_resp-reg_receiver"/>
</dbReference>
<dbReference type="PRINTS" id="PR00344">
    <property type="entry name" value="BCTRLSENSOR"/>
</dbReference>
<evidence type="ECO:0000313" key="11">
    <source>
        <dbReference type="Proteomes" id="UP000553343"/>
    </source>
</evidence>
<dbReference type="CDD" id="cd16922">
    <property type="entry name" value="HATPase_EvgS-ArcB-TorS-like"/>
    <property type="match status" value="1"/>
</dbReference>
<dbReference type="PROSITE" id="PS50110">
    <property type="entry name" value="RESPONSE_REGULATORY"/>
    <property type="match status" value="1"/>
</dbReference>
<evidence type="ECO:0000313" key="10">
    <source>
        <dbReference type="EMBL" id="NWH05144.1"/>
    </source>
</evidence>
<comment type="caution">
    <text evidence="10">The sequence shown here is derived from an EMBL/GenBank/DDBJ whole genome shotgun (WGS) entry which is preliminary data.</text>
</comment>
<sequence>MERIKILIKDNIFKLKGIFQKITDITQRQPAMRGLEQSEQQLRRVMTHMPVAMVAFNDNFDFIVWNRECERITGYTHSDIVANPHAFAILYPDPGYRRQVLDRLKSDTDFRDVEFTLVCKDGRHKIIRWFSIASSYPMPGWKSWAIGIDVTEKKRLGQQLREKSIAAEKAYQAKSDFLANMSHEIRTPISALIGLSQMLQEQSNGILNPRQMECVNNILESSNRLLYLVTGILDFSKIEAGKMEIHTNPFDLKKLMAQITQSMKGMIEDKNINLNVTPAPDIPPKLIADEYRIEQVLRNLLNNAVKFTEKGLITVSVEMPENELLLFKVTDTGVGIPKDKQARLFEKFYQVDATYSKKYAGTGLGLAISKELVELMGGTIGCESEPGKGSTFYFSIVFKAVQEIRKSTPEPVSGNQDVSDHSLNILLAEDDEMNAKVMTYFLKRKGHATTIAHDGRQAMDALEQAHFDIILMDIQMPGMSGIELTRRIRNSASRPDIPIIALTAYTKKWDRDKFIEAGMDDYISKPVDTDTLLKKIYQQLNTNNH</sequence>
<dbReference type="Gene3D" id="3.30.450.20">
    <property type="entry name" value="PAS domain"/>
    <property type="match status" value="1"/>
</dbReference>
<evidence type="ECO:0000256" key="6">
    <source>
        <dbReference type="PROSITE-ProRule" id="PRU00169"/>
    </source>
</evidence>
<dbReference type="InterPro" id="IPR035965">
    <property type="entry name" value="PAS-like_dom_sf"/>
</dbReference>
<feature type="modified residue" description="4-aspartylphosphate" evidence="6">
    <location>
        <position position="473"/>
    </location>
</feature>
<feature type="domain" description="Histidine kinase" evidence="7">
    <location>
        <begin position="180"/>
        <end position="400"/>
    </location>
</feature>
<dbReference type="InterPro" id="IPR003661">
    <property type="entry name" value="HisK_dim/P_dom"/>
</dbReference>
<evidence type="ECO:0000259" key="8">
    <source>
        <dbReference type="PROSITE" id="PS50110"/>
    </source>
</evidence>
<dbReference type="SUPFAM" id="SSF47384">
    <property type="entry name" value="Homodimeric domain of signal transducing histidine kinase"/>
    <property type="match status" value="1"/>
</dbReference>
<dbReference type="SUPFAM" id="SSF52172">
    <property type="entry name" value="CheY-like"/>
    <property type="match status" value="1"/>
</dbReference>
<feature type="domain" description="PAS" evidence="9">
    <location>
        <begin position="38"/>
        <end position="93"/>
    </location>
</feature>
<dbReference type="InterPro" id="IPR003594">
    <property type="entry name" value="HATPase_dom"/>
</dbReference>
<accession>A0A850SUV4</accession>
<dbReference type="SUPFAM" id="SSF55785">
    <property type="entry name" value="PYP-like sensor domain (PAS domain)"/>
    <property type="match status" value="1"/>
</dbReference>
<keyword evidence="5" id="KW-0418">Kinase</keyword>
<dbReference type="InterPro" id="IPR005467">
    <property type="entry name" value="His_kinase_dom"/>
</dbReference>
<feature type="domain" description="Response regulatory" evidence="8">
    <location>
        <begin position="424"/>
        <end position="540"/>
    </location>
</feature>
<comment type="catalytic activity">
    <reaction evidence="1">
        <text>ATP + protein L-histidine = ADP + protein N-phospho-L-histidine.</text>
        <dbReference type="EC" id="2.7.13.3"/>
    </reaction>
</comment>
<dbReference type="PROSITE" id="PS50112">
    <property type="entry name" value="PAS"/>
    <property type="match status" value="1"/>
</dbReference>
<keyword evidence="3 6" id="KW-0597">Phosphoprotein</keyword>
<keyword evidence="11" id="KW-1185">Reference proteome</keyword>
<keyword evidence="4" id="KW-0808">Transferase</keyword>
<evidence type="ECO:0000259" key="9">
    <source>
        <dbReference type="PROSITE" id="PS50112"/>
    </source>
</evidence>
<dbReference type="InterPro" id="IPR036890">
    <property type="entry name" value="HATPase_C_sf"/>
</dbReference>
<dbReference type="CDD" id="cd00130">
    <property type="entry name" value="PAS"/>
    <property type="match status" value="1"/>
</dbReference>
<proteinExistence type="predicted"/>
<dbReference type="InterPro" id="IPR036097">
    <property type="entry name" value="HisK_dim/P_sf"/>
</dbReference>
<name>A0A850SUV4_9BACT</name>
<dbReference type="EMBL" id="JACADJ010000026">
    <property type="protein sequence ID" value="NWH05144.1"/>
    <property type="molecule type" value="Genomic_DNA"/>
</dbReference>
<organism evidence="10 11">
    <name type="scientific">Desulfobacter latus</name>
    <dbReference type="NCBI Taxonomy" id="2292"/>
    <lineage>
        <taxon>Bacteria</taxon>
        <taxon>Pseudomonadati</taxon>
        <taxon>Thermodesulfobacteriota</taxon>
        <taxon>Desulfobacteria</taxon>
        <taxon>Desulfobacterales</taxon>
        <taxon>Desulfobacteraceae</taxon>
        <taxon>Desulfobacter</taxon>
    </lineage>
</organism>
<evidence type="ECO:0000256" key="5">
    <source>
        <dbReference type="ARBA" id="ARBA00022777"/>
    </source>
</evidence>
<reference evidence="10 11" key="1">
    <citation type="submission" date="2020-06" db="EMBL/GenBank/DDBJ databases">
        <title>High-quality draft genome of sulfate reducer Desulfobacter latus type strain AcrS2 isolated from marine sediment.</title>
        <authorList>
            <person name="Hoppe M."/>
            <person name="Larsen C.K."/>
            <person name="Marshall I.P.G."/>
            <person name="Schramm A."/>
            <person name="Marietou A.G."/>
        </authorList>
    </citation>
    <scope>NUCLEOTIDE SEQUENCE [LARGE SCALE GENOMIC DNA]</scope>
    <source>
        <strain evidence="10 11">AcRS2</strain>
    </source>
</reference>
<dbReference type="InterPro" id="IPR011006">
    <property type="entry name" value="CheY-like_superfamily"/>
</dbReference>
<dbReference type="GO" id="GO:0000155">
    <property type="term" value="F:phosphorelay sensor kinase activity"/>
    <property type="evidence" value="ECO:0007669"/>
    <property type="project" value="InterPro"/>
</dbReference>
<dbReference type="CDD" id="cd00082">
    <property type="entry name" value="HisKA"/>
    <property type="match status" value="1"/>
</dbReference>
<dbReference type="Pfam" id="PF02518">
    <property type="entry name" value="HATPase_c"/>
    <property type="match status" value="1"/>
</dbReference>
<dbReference type="SUPFAM" id="SSF55874">
    <property type="entry name" value="ATPase domain of HSP90 chaperone/DNA topoisomerase II/histidine kinase"/>
    <property type="match status" value="1"/>
</dbReference>
<dbReference type="Pfam" id="PF00512">
    <property type="entry name" value="HisKA"/>
    <property type="match status" value="1"/>
</dbReference>